<dbReference type="NCBIfam" id="TIGR01698">
    <property type="entry name" value="PUNP"/>
    <property type="match status" value="1"/>
</dbReference>
<evidence type="ECO:0000259" key="10">
    <source>
        <dbReference type="Pfam" id="PF01048"/>
    </source>
</evidence>
<dbReference type="InterPro" id="IPR011269">
    <property type="entry name" value="PUNP"/>
</dbReference>
<evidence type="ECO:0000256" key="8">
    <source>
        <dbReference type="ARBA" id="ARBA00031036"/>
    </source>
</evidence>
<evidence type="ECO:0000313" key="11">
    <source>
        <dbReference type="EMBL" id="HHL43603.1"/>
    </source>
</evidence>
<evidence type="ECO:0000256" key="6">
    <source>
        <dbReference type="ARBA" id="ARBA00022676"/>
    </source>
</evidence>
<name>A0A7C5R1H3_9PROT</name>
<protein>
    <recommendedName>
        <fullName evidence="5 9">Purine nucleoside phosphorylase</fullName>
        <ecNumber evidence="4 9">2.4.2.1</ecNumber>
    </recommendedName>
    <alternativeName>
        <fullName evidence="8 9">Inosine-guanosine phosphorylase</fullName>
    </alternativeName>
</protein>
<evidence type="ECO:0000256" key="5">
    <source>
        <dbReference type="ARBA" id="ARBA00013834"/>
    </source>
</evidence>
<sequence>MSAEHLAAHIRKKIGDRPIDMGLVLGSGLSGFVEAVEDAVIIPYAQLPGFPGAGVSGHNPNLVIGRVEGVSVAVFGGRAHYYEHGEADIMRLPMETLKALGAHAVLLTNSAGSLRDDIPPGAQMLITDHLNLSGTNPLIGEQGDARFVDMGEAYDLQLCQMVRMGAEAIGAPIKQGVYAWFSGPSFETPAEVKMAGVLGADAVGMSTVPEVILARFLGLKCVGISNITNMGAGLSQTAITHEQTKAVAGAAAQGFEALLRAFLREYAKAQ</sequence>
<evidence type="ECO:0000256" key="3">
    <source>
        <dbReference type="ARBA" id="ARBA00011233"/>
    </source>
</evidence>
<accession>A0A7C5R1H3</accession>
<comment type="pathway">
    <text evidence="1 9">Purine metabolism; purine nucleoside salvage.</text>
</comment>
<dbReference type="Gene3D" id="3.40.50.1580">
    <property type="entry name" value="Nucleoside phosphorylase domain"/>
    <property type="match status" value="1"/>
</dbReference>
<dbReference type="EMBL" id="DRMJ01000433">
    <property type="protein sequence ID" value="HHL43603.1"/>
    <property type="molecule type" value="Genomic_DNA"/>
</dbReference>
<keyword evidence="6 9" id="KW-0328">Glycosyltransferase</keyword>
<dbReference type="AlphaFoldDB" id="A0A7C5R1H3"/>
<dbReference type="NCBIfam" id="NF006054">
    <property type="entry name" value="PRK08202.1"/>
    <property type="match status" value="1"/>
</dbReference>
<comment type="subunit">
    <text evidence="3">Homotrimer.</text>
</comment>
<dbReference type="EC" id="2.4.2.1" evidence="4 9"/>
<proteinExistence type="inferred from homology"/>
<dbReference type="PANTHER" id="PTHR11904">
    <property type="entry name" value="METHYLTHIOADENOSINE/PURINE NUCLEOSIDE PHOSPHORYLASE"/>
    <property type="match status" value="1"/>
</dbReference>
<evidence type="ECO:0000256" key="2">
    <source>
        <dbReference type="ARBA" id="ARBA00006751"/>
    </source>
</evidence>
<dbReference type="UniPathway" id="UPA00606"/>
<dbReference type="InterPro" id="IPR011268">
    <property type="entry name" value="Purine_phosphorylase"/>
</dbReference>
<keyword evidence="7 9" id="KW-0808">Transferase</keyword>
<dbReference type="GO" id="GO:0004731">
    <property type="term" value="F:purine-nucleoside phosphorylase activity"/>
    <property type="evidence" value="ECO:0007669"/>
    <property type="project" value="UniProtKB-EC"/>
</dbReference>
<reference evidence="11" key="1">
    <citation type="journal article" date="2020" name="mSystems">
        <title>Genome- and Community-Level Interaction Insights into Carbon Utilization and Element Cycling Functions of Hydrothermarchaeota in Hydrothermal Sediment.</title>
        <authorList>
            <person name="Zhou Z."/>
            <person name="Liu Y."/>
            <person name="Xu W."/>
            <person name="Pan J."/>
            <person name="Luo Z.H."/>
            <person name="Li M."/>
        </authorList>
    </citation>
    <scope>NUCLEOTIDE SEQUENCE [LARGE SCALE GENOMIC DNA]</scope>
    <source>
        <strain evidence="11">HyVt-485</strain>
    </source>
</reference>
<evidence type="ECO:0000256" key="9">
    <source>
        <dbReference type="PIRNR" id="PIRNR000477"/>
    </source>
</evidence>
<dbReference type="GO" id="GO:0009116">
    <property type="term" value="P:nucleoside metabolic process"/>
    <property type="evidence" value="ECO:0007669"/>
    <property type="project" value="InterPro"/>
</dbReference>
<organism evidence="11">
    <name type="scientific">Hellea balneolensis</name>
    <dbReference type="NCBI Taxonomy" id="287478"/>
    <lineage>
        <taxon>Bacteria</taxon>
        <taxon>Pseudomonadati</taxon>
        <taxon>Pseudomonadota</taxon>
        <taxon>Alphaproteobacteria</taxon>
        <taxon>Maricaulales</taxon>
        <taxon>Robiginitomaculaceae</taxon>
        <taxon>Hellea</taxon>
    </lineage>
</organism>
<gene>
    <name evidence="11" type="ORF">ENJ42_08300</name>
</gene>
<evidence type="ECO:0000256" key="4">
    <source>
        <dbReference type="ARBA" id="ARBA00011886"/>
    </source>
</evidence>
<comment type="function">
    <text evidence="9">The purine nucleoside phosphorylases catalyze the phosphorolytic breakdown of the N-glycosidic bond in the beta-(deoxy)ribonucleoside molecules, with the formation of the corresponding free purine bases and pentose-1-phosphate.</text>
</comment>
<dbReference type="CDD" id="cd09009">
    <property type="entry name" value="PNP-EcPNPII_like"/>
    <property type="match status" value="1"/>
</dbReference>
<dbReference type="PANTHER" id="PTHR11904:SF9">
    <property type="entry name" value="PURINE NUCLEOSIDE PHOSPHORYLASE-RELATED"/>
    <property type="match status" value="1"/>
</dbReference>
<dbReference type="PIRSF" id="PIRSF000477">
    <property type="entry name" value="PurNPase"/>
    <property type="match status" value="1"/>
</dbReference>
<dbReference type="GO" id="GO:0005737">
    <property type="term" value="C:cytoplasm"/>
    <property type="evidence" value="ECO:0007669"/>
    <property type="project" value="TreeGrafter"/>
</dbReference>
<dbReference type="NCBIfam" id="TIGR01697">
    <property type="entry name" value="PNPH-PUNA-XAPA"/>
    <property type="match status" value="1"/>
</dbReference>
<dbReference type="SUPFAM" id="SSF53167">
    <property type="entry name" value="Purine and uridine phosphorylases"/>
    <property type="match status" value="1"/>
</dbReference>
<dbReference type="InterPro" id="IPR000845">
    <property type="entry name" value="Nucleoside_phosphorylase_d"/>
</dbReference>
<comment type="caution">
    <text evidence="11">The sequence shown here is derived from an EMBL/GenBank/DDBJ whole genome shotgun (WGS) entry which is preliminary data.</text>
</comment>
<dbReference type="InterPro" id="IPR035994">
    <property type="entry name" value="Nucleoside_phosphorylase_sf"/>
</dbReference>
<feature type="domain" description="Nucleoside phosphorylase" evidence="10">
    <location>
        <begin position="22"/>
        <end position="264"/>
    </location>
</feature>
<comment type="similarity">
    <text evidence="2 9">Belongs to the PNP/MTAP phosphorylase family.</text>
</comment>
<dbReference type="Proteomes" id="UP000885830">
    <property type="component" value="Unassembled WGS sequence"/>
</dbReference>
<evidence type="ECO:0000256" key="7">
    <source>
        <dbReference type="ARBA" id="ARBA00022679"/>
    </source>
</evidence>
<evidence type="ECO:0000256" key="1">
    <source>
        <dbReference type="ARBA" id="ARBA00005058"/>
    </source>
</evidence>
<dbReference type="Pfam" id="PF01048">
    <property type="entry name" value="PNP_UDP_1"/>
    <property type="match status" value="1"/>
</dbReference>